<sequence>MNNQKVFKTLIFFLLNFITKVKGAPPGRGGMGPYQVNYQMFPDQIHAIQPQFNSNNLHPLQLPFYQYHYVQTCAWIRIWIQISGCLRISVCIRRKYPDIDIEIRVHAQVLCFYGQSGKLCNFLIEPTLTWAHNELGTYRKD</sequence>
<evidence type="ECO:0000313" key="2">
    <source>
        <dbReference type="Proteomes" id="UP000887563"/>
    </source>
</evidence>
<accession>A0A914KXX6</accession>
<proteinExistence type="predicted"/>
<dbReference type="WBParaSite" id="Minc3s00159g06378">
    <property type="protein sequence ID" value="Minc3s00159g06378"/>
    <property type="gene ID" value="Minc3s00159g06378"/>
</dbReference>
<keyword evidence="2" id="KW-1185">Reference proteome</keyword>
<evidence type="ECO:0000313" key="3">
    <source>
        <dbReference type="WBParaSite" id="Minc3s00159g06378"/>
    </source>
</evidence>
<protein>
    <submittedName>
        <fullName evidence="3">Uncharacterized protein</fullName>
    </submittedName>
</protein>
<organism evidence="2 3">
    <name type="scientific">Meloidogyne incognita</name>
    <name type="common">Southern root-knot nematode worm</name>
    <name type="synonym">Oxyuris incognita</name>
    <dbReference type="NCBI Taxonomy" id="6306"/>
    <lineage>
        <taxon>Eukaryota</taxon>
        <taxon>Metazoa</taxon>
        <taxon>Ecdysozoa</taxon>
        <taxon>Nematoda</taxon>
        <taxon>Chromadorea</taxon>
        <taxon>Rhabditida</taxon>
        <taxon>Tylenchina</taxon>
        <taxon>Tylenchomorpha</taxon>
        <taxon>Tylenchoidea</taxon>
        <taxon>Meloidogynidae</taxon>
        <taxon>Meloidogyninae</taxon>
        <taxon>Meloidogyne</taxon>
        <taxon>Meloidogyne incognita group</taxon>
    </lineage>
</organism>
<reference evidence="3" key="1">
    <citation type="submission" date="2022-11" db="UniProtKB">
        <authorList>
            <consortium name="WormBaseParasite"/>
        </authorList>
    </citation>
    <scope>IDENTIFICATION</scope>
</reference>
<dbReference type="Proteomes" id="UP000887563">
    <property type="component" value="Unplaced"/>
</dbReference>
<keyword evidence="1" id="KW-0732">Signal</keyword>
<feature type="chain" id="PRO_5036742348" evidence="1">
    <location>
        <begin position="24"/>
        <end position="141"/>
    </location>
</feature>
<name>A0A914KXX6_MELIC</name>
<dbReference type="AlphaFoldDB" id="A0A914KXX6"/>
<evidence type="ECO:0000256" key="1">
    <source>
        <dbReference type="SAM" id="SignalP"/>
    </source>
</evidence>
<feature type="signal peptide" evidence="1">
    <location>
        <begin position="1"/>
        <end position="23"/>
    </location>
</feature>